<dbReference type="PANTHER" id="PTHR41251:SF1">
    <property type="entry name" value="NON-HOMOLOGOUS END JOINING PROTEIN KU"/>
    <property type="match status" value="1"/>
</dbReference>
<dbReference type="InterPro" id="IPR016194">
    <property type="entry name" value="SPOC-like_C_dom_sf"/>
</dbReference>
<feature type="domain" description="Ku" evidence="5">
    <location>
        <begin position="53"/>
        <end position="183"/>
    </location>
</feature>
<reference evidence="7" key="1">
    <citation type="submission" date="2023-07" db="EMBL/GenBank/DDBJ databases">
        <title>30 novel species of actinomycetes from the DSMZ collection.</title>
        <authorList>
            <person name="Nouioui I."/>
        </authorList>
    </citation>
    <scope>NUCLEOTIDE SEQUENCE [LARGE SCALE GENOMIC DNA]</scope>
    <source>
        <strain evidence="7">DSM 44917</strain>
    </source>
</reference>
<dbReference type="SMART" id="SM00559">
    <property type="entry name" value="Ku78"/>
    <property type="match status" value="1"/>
</dbReference>
<keyword evidence="3" id="KW-0234">DNA repair</keyword>
<comment type="subunit">
    <text evidence="3">Homodimer. Interacts with LigD.</text>
</comment>
<feature type="compositionally biased region" description="Basic and acidic residues" evidence="4">
    <location>
        <begin position="266"/>
        <end position="285"/>
    </location>
</feature>
<dbReference type="Proteomes" id="UP001183388">
    <property type="component" value="Unassembled WGS sequence"/>
</dbReference>
<dbReference type="PANTHER" id="PTHR41251">
    <property type="entry name" value="NON-HOMOLOGOUS END JOINING PROTEIN KU"/>
    <property type="match status" value="1"/>
</dbReference>
<dbReference type="SUPFAM" id="SSF100939">
    <property type="entry name" value="SPOC domain-like"/>
    <property type="match status" value="1"/>
</dbReference>
<dbReference type="RefSeq" id="WP_311633133.1">
    <property type="nucleotide sequence ID" value="NZ_JAVREN010000057.1"/>
</dbReference>
<dbReference type="Gene3D" id="2.40.290.10">
    <property type="match status" value="1"/>
</dbReference>
<organism evidence="6 7">
    <name type="scientific">Streptomyces boetiae</name>
    <dbReference type="NCBI Taxonomy" id="3075541"/>
    <lineage>
        <taxon>Bacteria</taxon>
        <taxon>Bacillati</taxon>
        <taxon>Actinomycetota</taxon>
        <taxon>Actinomycetes</taxon>
        <taxon>Kitasatosporales</taxon>
        <taxon>Streptomycetaceae</taxon>
        <taxon>Streptomyces</taxon>
    </lineage>
</organism>
<dbReference type="NCBIfam" id="TIGR02772">
    <property type="entry name" value="Ku_bact"/>
    <property type="match status" value="1"/>
</dbReference>
<evidence type="ECO:0000256" key="1">
    <source>
        <dbReference type="ARBA" id="ARBA00023125"/>
    </source>
</evidence>
<feature type="compositionally biased region" description="Basic and acidic residues" evidence="4">
    <location>
        <begin position="307"/>
        <end position="322"/>
    </location>
</feature>
<evidence type="ECO:0000313" key="7">
    <source>
        <dbReference type="Proteomes" id="UP001183388"/>
    </source>
</evidence>
<name>A0ABU2LF20_9ACTN</name>
<sequence length="371" mass="40969">MARPIWSGVLTFGLVTVPVGLYTATEDHTVHFRQVQRGTADRVRYRRVNERTGEEVASADIVKGYDLGGGDYVVVEPEELDRIAPGTSRVIDVRGFVDLADVEPVYFARTYYLAPRGEEYGEVYELLRQALAEADKAGVATFVMRNKEYLTAVRAQSEVLVLHTLHWADEVRDPRQELAPLPERTGAGERELSTARQLIDALSVDWRPEAFHDTYEERVRELVDAKRRGEEVVSEAGPPEATNVVDLMDALRRSVGRAQAPGGEGAQERRAGRTRGRKDGKDRRGKDRRGKDRRGKGTKGRKGANGGRDERRAAPKGAREPAPEEDLSALSRDELYRRAGEAGVPGRSRMNRAQLAEALAGAAGTGGRRAS</sequence>
<keyword evidence="3" id="KW-0227">DNA damage</keyword>
<evidence type="ECO:0000313" key="6">
    <source>
        <dbReference type="EMBL" id="MDT0310164.1"/>
    </source>
</evidence>
<proteinExistence type="inferred from homology"/>
<dbReference type="EMBL" id="JAVREN010000057">
    <property type="protein sequence ID" value="MDT0310164.1"/>
    <property type="molecule type" value="Genomic_DNA"/>
</dbReference>
<evidence type="ECO:0000259" key="5">
    <source>
        <dbReference type="SMART" id="SM00559"/>
    </source>
</evidence>
<protein>
    <recommendedName>
        <fullName evidence="3">Non-homologous end joining protein Ku</fullName>
    </recommendedName>
</protein>
<feature type="region of interest" description="Disordered" evidence="4">
    <location>
        <begin position="255"/>
        <end position="350"/>
    </location>
</feature>
<gene>
    <name evidence="3" type="primary">ku</name>
    <name evidence="6" type="ORF">RM780_24880</name>
</gene>
<dbReference type="InterPro" id="IPR006164">
    <property type="entry name" value="DNA_bd_Ku70/Ku80"/>
</dbReference>
<evidence type="ECO:0000256" key="4">
    <source>
        <dbReference type="SAM" id="MobiDB-lite"/>
    </source>
</evidence>
<dbReference type="Pfam" id="PF02735">
    <property type="entry name" value="Ku"/>
    <property type="match status" value="1"/>
</dbReference>
<keyword evidence="2 3" id="KW-0233">DNA recombination</keyword>
<feature type="compositionally biased region" description="Basic residues" evidence="4">
    <location>
        <begin position="286"/>
        <end position="302"/>
    </location>
</feature>
<keyword evidence="1 3" id="KW-0238">DNA-binding</keyword>
<dbReference type="CDD" id="cd00789">
    <property type="entry name" value="KU_like"/>
    <property type="match status" value="1"/>
</dbReference>
<comment type="caution">
    <text evidence="6">The sequence shown here is derived from an EMBL/GenBank/DDBJ whole genome shotgun (WGS) entry which is preliminary data.</text>
</comment>
<feature type="compositionally biased region" description="Basic and acidic residues" evidence="4">
    <location>
        <begin position="331"/>
        <end position="340"/>
    </location>
</feature>
<dbReference type="InterPro" id="IPR009187">
    <property type="entry name" value="Prok_Ku"/>
</dbReference>
<comment type="similarity">
    <text evidence="3">Belongs to the prokaryotic Ku family.</text>
</comment>
<comment type="function">
    <text evidence="3">With LigD forms a non-homologous end joining (NHEJ) DNA repair enzyme, which repairs dsDNA breaks with reduced fidelity. Binds linear dsDNA with 5'- and 3'- overhangs but not closed circular dsDNA nor ssDNA. Recruits and stimulates the ligase activity of LigD.</text>
</comment>
<accession>A0ABU2LF20</accession>
<dbReference type="HAMAP" id="MF_01875">
    <property type="entry name" value="Prokaryotic_Ku"/>
    <property type="match status" value="1"/>
</dbReference>
<evidence type="ECO:0000256" key="3">
    <source>
        <dbReference type="HAMAP-Rule" id="MF_01875"/>
    </source>
</evidence>
<keyword evidence="7" id="KW-1185">Reference proteome</keyword>
<evidence type="ECO:0000256" key="2">
    <source>
        <dbReference type="ARBA" id="ARBA00023172"/>
    </source>
</evidence>